<dbReference type="EMBL" id="PQWB01000005">
    <property type="protein sequence ID" value="POZ63896.1"/>
    <property type="molecule type" value="Genomic_DNA"/>
</dbReference>
<dbReference type="InterPro" id="IPR029058">
    <property type="entry name" value="AB_hydrolase_fold"/>
</dbReference>
<dbReference type="Pfam" id="PF20434">
    <property type="entry name" value="BD-FAE"/>
    <property type="match status" value="1"/>
</dbReference>
<feature type="domain" description="BD-FAE-like" evidence="3">
    <location>
        <begin position="123"/>
        <end position="309"/>
    </location>
</feature>
<keyword evidence="1" id="KW-0378">Hydrolase</keyword>
<dbReference type="Gene3D" id="3.40.50.1820">
    <property type="entry name" value="alpha/beta hydrolase"/>
    <property type="match status" value="1"/>
</dbReference>
<feature type="region of interest" description="Disordered" evidence="2">
    <location>
        <begin position="1"/>
        <end position="64"/>
    </location>
</feature>
<dbReference type="SUPFAM" id="SSF53474">
    <property type="entry name" value="alpha/beta-Hydrolases"/>
    <property type="match status" value="1"/>
</dbReference>
<keyword evidence="5" id="KW-1185">Reference proteome</keyword>
<evidence type="ECO:0000313" key="5">
    <source>
        <dbReference type="Proteomes" id="UP000237082"/>
    </source>
</evidence>
<protein>
    <recommendedName>
        <fullName evidence="3">BD-FAE-like domain-containing protein</fullName>
    </recommendedName>
</protein>
<dbReference type="GO" id="GO:0016787">
    <property type="term" value="F:hydrolase activity"/>
    <property type="evidence" value="ECO:0007669"/>
    <property type="project" value="UniProtKB-KW"/>
</dbReference>
<name>A0A2S5DLG1_9NEIS</name>
<dbReference type="InterPro" id="IPR050300">
    <property type="entry name" value="GDXG_lipolytic_enzyme"/>
</dbReference>
<dbReference type="AlphaFoldDB" id="A0A2S5DLG1"/>
<accession>A0A2S5DLG1</accession>
<reference evidence="5" key="1">
    <citation type="submission" date="2018-02" db="EMBL/GenBank/DDBJ databases">
        <authorList>
            <person name="O'Hara-Hanley K."/>
            <person name="Soby S."/>
        </authorList>
    </citation>
    <scope>NUCLEOTIDE SEQUENCE [LARGE SCALE GENOMIC DNA]</scope>
    <source>
        <strain evidence="5">MWU14-2602</strain>
    </source>
</reference>
<evidence type="ECO:0000313" key="4">
    <source>
        <dbReference type="EMBL" id="POZ63896.1"/>
    </source>
</evidence>
<evidence type="ECO:0000256" key="2">
    <source>
        <dbReference type="SAM" id="MobiDB-lite"/>
    </source>
</evidence>
<proteinExistence type="predicted"/>
<sequence length="359" mass="37593">MGSSMLLRRQEAKATAFSDADKRQGGHAASGIEASKESAWPSGGGQGRFGQAARPGEEARNGNSLVKLNGNGMMLLCAAAPCLPPFRPGFWKPSAMKHAAASCPPAPLILTESYGPHEGQAGDLYLPDQPHPAVVCLFHGGFWRMPYGREQMHAIAQDLAAGGFAVWNLGYRRIGAPTGGWPNTGEDALRGIEYLSELAGKGMDLDLNRVALVGHSAGGHLALWAAAQALKGVRVRAVAGEAPVSDLQAAHRLGLGRGAAQALLGATPEERPESYAAASPLRLLPLGIPQLLVHAIDDDAVPIEMSRTYAAAARAAGDSIRLLELPDSSHMAFLDPASSAHDAVREWLSAALEGESTDE</sequence>
<comment type="caution">
    <text evidence="4">The sequence shown here is derived from an EMBL/GenBank/DDBJ whole genome shotgun (WGS) entry which is preliminary data.</text>
</comment>
<evidence type="ECO:0000256" key="1">
    <source>
        <dbReference type="ARBA" id="ARBA00022801"/>
    </source>
</evidence>
<gene>
    <name evidence="4" type="ORF">C2I19_00560</name>
</gene>
<evidence type="ECO:0000259" key="3">
    <source>
        <dbReference type="Pfam" id="PF20434"/>
    </source>
</evidence>
<dbReference type="PANTHER" id="PTHR48081">
    <property type="entry name" value="AB HYDROLASE SUPERFAMILY PROTEIN C4A8.06C"/>
    <property type="match status" value="1"/>
</dbReference>
<dbReference type="InterPro" id="IPR049492">
    <property type="entry name" value="BD-FAE-like_dom"/>
</dbReference>
<dbReference type="Proteomes" id="UP000237082">
    <property type="component" value="Unassembled WGS sequence"/>
</dbReference>
<organism evidence="4 5">
    <name type="scientific">Chromobacterium alticapitis</name>
    <dbReference type="NCBI Taxonomy" id="2073169"/>
    <lineage>
        <taxon>Bacteria</taxon>
        <taxon>Pseudomonadati</taxon>
        <taxon>Pseudomonadota</taxon>
        <taxon>Betaproteobacteria</taxon>
        <taxon>Neisseriales</taxon>
        <taxon>Chromobacteriaceae</taxon>
        <taxon>Chromobacterium</taxon>
    </lineage>
</organism>